<gene>
    <name evidence="8" type="ORF">GCM10010913_38980</name>
</gene>
<dbReference type="InterPro" id="IPR013325">
    <property type="entry name" value="RNA_pol_sigma_r2"/>
</dbReference>
<dbReference type="Proteomes" id="UP000608420">
    <property type="component" value="Unassembled WGS sequence"/>
</dbReference>
<keyword evidence="9" id="KW-1185">Reference proteome</keyword>
<dbReference type="InterPro" id="IPR013249">
    <property type="entry name" value="RNA_pol_sigma70_r4_t2"/>
</dbReference>
<dbReference type="CDD" id="cd06171">
    <property type="entry name" value="Sigma70_r4"/>
    <property type="match status" value="1"/>
</dbReference>
<comment type="caution">
    <text evidence="8">The sequence shown here is derived from an EMBL/GenBank/DDBJ whole genome shotgun (WGS) entry which is preliminary data.</text>
</comment>
<dbReference type="Gene3D" id="1.10.1740.10">
    <property type="match status" value="1"/>
</dbReference>
<sequence>MPDFGQIYSEHFSDVYKYVLSLSRDEAIAEEVTQETFFKAMQHINQFNGSCKLYVWLCQIAKNTYFTFCKKQKRSIALDMNPEQPDTTNHLDMDYSDKETARRLHVLLHVLNEPYKEVFTLRVFGELPFSQIGELFGKTDSWARLIFYRAKKQLQEALK</sequence>
<dbReference type="SUPFAM" id="SSF88946">
    <property type="entry name" value="Sigma2 domain of RNA polymerase sigma factors"/>
    <property type="match status" value="1"/>
</dbReference>
<dbReference type="Pfam" id="PF08281">
    <property type="entry name" value="Sigma70_r4_2"/>
    <property type="match status" value="1"/>
</dbReference>
<dbReference type="PANTHER" id="PTHR43133:SF52">
    <property type="entry name" value="ECF RNA POLYMERASE SIGMA FACTOR SIGL"/>
    <property type="match status" value="1"/>
</dbReference>
<evidence type="ECO:0000256" key="4">
    <source>
        <dbReference type="ARBA" id="ARBA00023125"/>
    </source>
</evidence>
<dbReference type="Gene3D" id="1.10.10.10">
    <property type="entry name" value="Winged helix-like DNA-binding domain superfamily/Winged helix DNA-binding domain"/>
    <property type="match status" value="1"/>
</dbReference>
<dbReference type="InterPro" id="IPR007627">
    <property type="entry name" value="RNA_pol_sigma70_r2"/>
</dbReference>
<keyword evidence="3" id="KW-0731">Sigma factor</keyword>
<name>A0ABQ1W3K6_9BACL</name>
<dbReference type="EMBL" id="BMIW01000036">
    <property type="protein sequence ID" value="GGG13410.1"/>
    <property type="molecule type" value="Genomic_DNA"/>
</dbReference>
<protein>
    <submittedName>
        <fullName evidence="8">RNA polymerase subunit sigma</fullName>
    </submittedName>
</protein>
<keyword evidence="4" id="KW-0238">DNA-binding</keyword>
<evidence type="ECO:0000259" key="6">
    <source>
        <dbReference type="Pfam" id="PF04542"/>
    </source>
</evidence>
<evidence type="ECO:0000256" key="1">
    <source>
        <dbReference type="ARBA" id="ARBA00010641"/>
    </source>
</evidence>
<evidence type="ECO:0000256" key="2">
    <source>
        <dbReference type="ARBA" id="ARBA00023015"/>
    </source>
</evidence>
<dbReference type="NCBIfam" id="TIGR02937">
    <property type="entry name" value="sigma70-ECF"/>
    <property type="match status" value="1"/>
</dbReference>
<keyword evidence="5" id="KW-0804">Transcription</keyword>
<keyword evidence="2" id="KW-0805">Transcription regulation</keyword>
<evidence type="ECO:0000259" key="7">
    <source>
        <dbReference type="Pfam" id="PF08281"/>
    </source>
</evidence>
<dbReference type="SUPFAM" id="SSF88659">
    <property type="entry name" value="Sigma3 and sigma4 domains of RNA polymerase sigma factors"/>
    <property type="match status" value="1"/>
</dbReference>
<accession>A0ABQ1W3K6</accession>
<dbReference type="InterPro" id="IPR013324">
    <property type="entry name" value="RNA_pol_sigma_r3/r4-like"/>
</dbReference>
<dbReference type="RefSeq" id="WP_120462862.1">
    <property type="nucleotide sequence ID" value="NZ_BMIW01000036.1"/>
</dbReference>
<feature type="domain" description="RNA polymerase sigma-70 region 2" evidence="6">
    <location>
        <begin position="8"/>
        <end position="74"/>
    </location>
</feature>
<dbReference type="PANTHER" id="PTHR43133">
    <property type="entry name" value="RNA POLYMERASE ECF-TYPE SIGMA FACTO"/>
    <property type="match status" value="1"/>
</dbReference>
<evidence type="ECO:0000313" key="8">
    <source>
        <dbReference type="EMBL" id="GGG13410.1"/>
    </source>
</evidence>
<dbReference type="Pfam" id="PF04542">
    <property type="entry name" value="Sigma70_r2"/>
    <property type="match status" value="1"/>
</dbReference>
<evidence type="ECO:0000256" key="5">
    <source>
        <dbReference type="ARBA" id="ARBA00023163"/>
    </source>
</evidence>
<comment type="similarity">
    <text evidence="1">Belongs to the sigma-70 factor family. ECF subfamily.</text>
</comment>
<feature type="domain" description="RNA polymerase sigma factor 70 region 4 type 2" evidence="7">
    <location>
        <begin position="102"/>
        <end position="154"/>
    </location>
</feature>
<reference evidence="9" key="1">
    <citation type="journal article" date="2019" name="Int. J. Syst. Evol. Microbiol.">
        <title>The Global Catalogue of Microorganisms (GCM) 10K type strain sequencing project: providing services to taxonomists for standard genome sequencing and annotation.</title>
        <authorList>
            <consortium name="The Broad Institute Genomics Platform"/>
            <consortium name="The Broad Institute Genome Sequencing Center for Infectious Disease"/>
            <person name="Wu L."/>
            <person name="Ma J."/>
        </authorList>
    </citation>
    <scope>NUCLEOTIDE SEQUENCE [LARGE SCALE GENOMIC DNA]</scope>
    <source>
        <strain evidence="9">CGMCC 1.15420</strain>
    </source>
</reference>
<evidence type="ECO:0000256" key="3">
    <source>
        <dbReference type="ARBA" id="ARBA00023082"/>
    </source>
</evidence>
<organism evidence="8 9">
    <name type="scientific">Paenibacillus aceti</name>
    <dbReference type="NCBI Taxonomy" id="1820010"/>
    <lineage>
        <taxon>Bacteria</taxon>
        <taxon>Bacillati</taxon>
        <taxon>Bacillota</taxon>
        <taxon>Bacilli</taxon>
        <taxon>Bacillales</taxon>
        <taxon>Paenibacillaceae</taxon>
        <taxon>Paenibacillus</taxon>
    </lineage>
</organism>
<proteinExistence type="inferred from homology"/>
<dbReference type="InterPro" id="IPR039425">
    <property type="entry name" value="RNA_pol_sigma-70-like"/>
</dbReference>
<evidence type="ECO:0000313" key="9">
    <source>
        <dbReference type="Proteomes" id="UP000608420"/>
    </source>
</evidence>
<dbReference type="InterPro" id="IPR014284">
    <property type="entry name" value="RNA_pol_sigma-70_dom"/>
</dbReference>
<dbReference type="InterPro" id="IPR036388">
    <property type="entry name" value="WH-like_DNA-bd_sf"/>
</dbReference>